<gene>
    <name evidence="10" type="ORF">IHE55_13825</name>
</gene>
<sequence>MERFLAANGTELTRADTKAAVLLGFTGAVLGVFVTVTRSGDAGPATGGWGPDPLWWTGGGSALLAVACFVLAIAPRRRGGRSRGAGVPGYFEHITAELGGERLSRAFERVGHDPTVALLASLATTSEIIRAKYRWIEAGTVLLLIALPQLAATVRPA</sequence>
<evidence type="ECO:0000256" key="4">
    <source>
        <dbReference type="ARBA" id="ARBA00022741"/>
    </source>
</evidence>
<dbReference type="Pfam" id="PF18967">
    <property type="entry name" value="PycTM"/>
    <property type="match status" value="1"/>
</dbReference>
<keyword evidence="6" id="KW-0051">Antiviral defense</keyword>
<comment type="caution">
    <text evidence="10">The sequence shown here is derived from an EMBL/GenBank/DDBJ whole genome shotgun (WGS) entry which is preliminary data.</text>
</comment>
<feature type="domain" description="Pycsar effector protein" evidence="9">
    <location>
        <begin position="2"/>
        <end position="151"/>
    </location>
</feature>
<evidence type="ECO:0000256" key="3">
    <source>
        <dbReference type="ARBA" id="ARBA00022692"/>
    </source>
</evidence>
<feature type="transmembrane region" description="Helical" evidence="8">
    <location>
        <begin position="54"/>
        <end position="74"/>
    </location>
</feature>
<evidence type="ECO:0000256" key="5">
    <source>
        <dbReference type="ARBA" id="ARBA00022989"/>
    </source>
</evidence>
<dbReference type="EMBL" id="JACYXC010000001">
    <property type="protein sequence ID" value="MBH5335812.1"/>
    <property type="molecule type" value="Genomic_DNA"/>
</dbReference>
<comment type="subcellular location">
    <subcellularLocation>
        <location evidence="1">Cell membrane</location>
    </subcellularLocation>
</comment>
<feature type="transmembrane region" description="Helical" evidence="8">
    <location>
        <begin position="20"/>
        <end position="39"/>
    </location>
</feature>
<reference evidence="10 11" key="1">
    <citation type="submission" date="2020-09" db="EMBL/GenBank/DDBJ databases">
        <title>Biosynthesis of the nuclear factor of activated T cells inhibitor NFAT-133 and its congeners in Streptomyces pactum.</title>
        <authorList>
            <person name="Zhou W."/>
            <person name="Posri P."/>
            <person name="Abugrain M.E."/>
            <person name="Weisberg A.J."/>
            <person name="Chang J.H."/>
            <person name="Mahmud T."/>
        </authorList>
    </citation>
    <scope>NUCLEOTIDE SEQUENCE [LARGE SCALE GENOMIC DNA]</scope>
    <source>
        <strain evidence="10 11">ATCC 27456</strain>
    </source>
</reference>
<evidence type="ECO:0000256" key="7">
    <source>
        <dbReference type="ARBA" id="ARBA00023136"/>
    </source>
</evidence>
<evidence type="ECO:0000256" key="8">
    <source>
        <dbReference type="SAM" id="Phobius"/>
    </source>
</evidence>
<keyword evidence="11" id="KW-1185">Reference proteome</keyword>
<organism evidence="10 11">
    <name type="scientific">Streptomyces pactum</name>
    <dbReference type="NCBI Taxonomy" id="68249"/>
    <lineage>
        <taxon>Bacteria</taxon>
        <taxon>Bacillati</taxon>
        <taxon>Actinomycetota</taxon>
        <taxon>Actinomycetes</taxon>
        <taxon>Kitasatosporales</taxon>
        <taxon>Streptomycetaceae</taxon>
        <taxon>Streptomyces</taxon>
    </lineage>
</organism>
<name>A0ABS0NKU4_9ACTN</name>
<evidence type="ECO:0000259" key="9">
    <source>
        <dbReference type="Pfam" id="PF18967"/>
    </source>
</evidence>
<keyword evidence="3 8" id="KW-0812">Transmembrane</keyword>
<keyword evidence="2" id="KW-1003">Cell membrane</keyword>
<dbReference type="InterPro" id="IPR043760">
    <property type="entry name" value="PycTM_dom"/>
</dbReference>
<keyword evidence="7 8" id="KW-0472">Membrane</keyword>
<keyword evidence="4" id="KW-0547">Nucleotide-binding</keyword>
<proteinExistence type="predicted"/>
<evidence type="ECO:0000256" key="2">
    <source>
        <dbReference type="ARBA" id="ARBA00022475"/>
    </source>
</evidence>
<protein>
    <recommendedName>
        <fullName evidence="9">Pycsar effector protein domain-containing protein</fullName>
    </recommendedName>
</protein>
<accession>A0ABS0NKU4</accession>
<evidence type="ECO:0000256" key="1">
    <source>
        <dbReference type="ARBA" id="ARBA00004236"/>
    </source>
</evidence>
<dbReference type="RefSeq" id="WP_197989310.1">
    <property type="nucleotide sequence ID" value="NZ_JACYXC010000001.1"/>
</dbReference>
<dbReference type="Proteomes" id="UP000807371">
    <property type="component" value="Unassembled WGS sequence"/>
</dbReference>
<keyword evidence="5 8" id="KW-1133">Transmembrane helix</keyword>
<evidence type="ECO:0000313" key="10">
    <source>
        <dbReference type="EMBL" id="MBH5335812.1"/>
    </source>
</evidence>
<evidence type="ECO:0000313" key="11">
    <source>
        <dbReference type="Proteomes" id="UP000807371"/>
    </source>
</evidence>
<evidence type="ECO:0000256" key="6">
    <source>
        <dbReference type="ARBA" id="ARBA00023118"/>
    </source>
</evidence>